<dbReference type="SMART" id="SM00345">
    <property type="entry name" value="HTH_GNTR"/>
    <property type="match status" value="1"/>
</dbReference>
<dbReference type="Proteomes" id="UP000233491">
    <property type="component" value="Unassembled WGS sequence"/>
</dbReference>
<evidence type="ECO:0000313" key="5">
    <source>
        <dbReference type="EMBL" id="PKR91198.1"/>
    </source>
</evidence>
<dbReference type="PANTHER" id="PTHR44846:SF1">
    <property type="entry name" value="MANNOSYL-D-GLYCERATE TRANSPORT_METABOLISM SYSTEM REPRESSOR MNGR-RELATED"/>
    <property type="match status" value="1"/>
</dbReference>
<dbReference type="GO" id="GO:0045892">
    <property type="term" value="P:negative regulation of DNA-templated transcription"/>
    <property type="evidence" value="ECO:0007669"/>
    <property type="project" value="TreeGrafter"/>
</dbReference>
<comment type="caution">
    <text evidence="5">The sequence shown here is derived from an EMBL/GenBank/DDBJ whole genome shotgun (WGS) entry which is preliminary data.</text>
</comment>
<dbReference type="PROSITE" id="PS50949">
    <property type="entry name" value="HTH_GNTR"/>
    <property type="match status" value="1"/>
</dbReference>
<dbReference type="InterPro" id="IPR036390">
    <property type="entry name" value="WH_DNA-bd_sf"/>
</dbReference>
<dbReference type="PRINTS" id="PR00035">
    <property type="entry name" value="HTHGNTR"/>
</dbReference>
<dbReference type="Gene3D" id="1.10.10.10">
    <property type="entry name" value="Winged helix-like DNA-binding domain superfamily/Winged helix DNA-binding domain"/>
    <property type="match status" value="1"/>
</dbReference>
<feature type="domain" description="HTH gntR-type" evidence="4">
    <location>
        <begin position="20"/>
        <end position="88"/>
    </location>
</feature>
<keyword evidence="3" id="KW-0804">Transcription</keyword>
<name>A0A1I4U7M5_9HYPH</name>
<dbReference type="Pfam" id="PF00392">
    <property type="entry name" value="GntR"/>
    <property type="match status" value="1"/>
</dbReference>
<dbReference type="AlphaFoldDB" id="A0A1I4U7M5"/>
<keyword evidence="2" id="KW-0238">DNA-binding</keyword>
<organism evidence="5 6">
    <name type="scientific">Pleomorphomonas diazotrophica</name>
    <dbReference type="NCBI Taxonomy" id="1166257"/>
    <lineage>
        <taxon>Bacteria</taxon>
        <taxon>Pseudomonadati</taxon>
        <taxon>Pseudomonadota</taxon>
        <taxon>Alphaproteobacteria</taxon>
        <taxon>Hyphomicrobiales</taxon>
        <taxon>Pleomorphomonadaceae</taxon>
        <taxon>Pleomorphomonas</taxon>
    </lineage>
</organism>
<evidence type="ECO:0000256" key="2">
    <source>
        <dbReference type="ARBA" id="ARBA00023125"/>
    </source>
</evidence>
<dbReference type="RefSeq" id="WP_101286961.1">
    <property type="nucleotide sequence ID" value="NZ_FOUQ01000007.1"/>
</dbReference>
<dbReference type="InterPro" id="IPR028978">
    <property type="entry name" value="Chorismate_lyase_/UTRA_dom_sf"/>
</dbReference>
<keyword evidence="1" id="KW-0805">Transcription regulation</keyword>
<dbReference type="OrthoDB" id="7173258at2"/>
<gene>
    <name evidence="5" type="ORF">CXZ10_00315</name>
</gene>
<dbReference type="InterPro" id="IPR000524">
    <property type="entry name" value="Tscrpt_reg_HTH_GntR"/>
</dbReference>
<evidence type="ECO:0000259" key="4">
    <source>
        <dbReference type="PROSITE" id="PS50949"/>
    </source>
</evidence>
<evidence type="ECO:0000313" key="6">
    <source>
        <dbReference type="Proteomes" id="UP000233491"/>
    </source>
</evidence>
<evidence type="ECO:0000256" key="1">
    <source>
        <dbReference type="ARBA" id="ARBA00023015"/>
    </source>
</evidence>
<protein>
    <submittedName>
        <fullName evidence="5">GntR family transcriptional regulator</fullName>
    </submittedName>
</protein>
<reference evidence="5 6" key="1">
    <citation type="submission" date="2017-12" db="EMBL/GenBank/DDBJ databases">
        <title>Anaerobic carbon monoxide metabolism by Pleomorphomonas carboxyditropha sp. nov., a new mesophilic hydrogenogenic carboxidotroph.</title>
        <authorList>
            <person name="Esquivel-Elizondo S."/>
            <person name="Krajmalnik-Brown R."/>
        </authorList>
    </citation>
    <scope>NUCLEOTIDE SEQUENCE [LARGE SCALE GENOMIC DNA]</scope>
    <source>
        <strain evidence="5 6">R5-392</strain>
    </source>
</reference>
<dbReference type="CDD" id="cd07377">
    <property type="entry name" value="WHTH_GntR"/>
    <property type="match status" value="1"/>
</dbReference>
<dbReference type="GO" id="GO:0003677">
    <property type="term" value="F:DNA binding"/>
    <property type="evidence" value="ECO:0007669"/>
    <property type="project" value="UniProtKB-KW"/>
</dbReference>
<dbReference type="InterPro" id="IPR011663">
    <property type="entry name" value="UTRA"/>
</dbReference>
<dbReference type="InterPro" id="IPR050679">
    <property type="entry name" value="Bact_HTH_transcr_reg"/>
</dbReference>
<sequence length="254" mass="27098">MSGDISSILAPEQLQAAGTGPLYLKLRQAIEAAINGGRLKHGDALPPEREIADSAGISRVTVRKAVDDLVEAGLLVRRHGSGTFVVKPVQRVEQSLSLLTSFTEDMARRGLKASSRWLDRGLHLPSPEEAMMLGLAGGGLVARLERLRIANDLPLALERASLSAEVMPDPNAVAGSLYEALALSGHRPVRAVQRISACNIRGQDAALLGVQAGDAGLSIERISYLASGRVVEFTRSLYRADAYDFVAELTLPQS</sequence>
<proteinExistence type="predicted"/>
<dbReference type="SUPFAM" id="SSF64288">
    <property type="entry name" value="Chorismate lyase-like"/>
    <property type="match status" value="1"/>
</dbReference>
<dbReference type="Pfam" id="PF07702">
    <property type="entry name" value="UTRA"/>
    <property type="match status" value="1"/>
</dbReference>
<dbReference type="Gene3D" id="3.40.1410.10">
    <property type="entry name" value="Chorismate lyase-like"/>
    <property type="match status" value="1"/>
</dbReference>
<keyword evidence="6" id="KW-1185">Reference proteome</keyword>
<dbReference type="SUPFAM" id="SSF46785">
    <property type="entry name" value="Winged helix' DNA-binding domain"/>
    <property type="match status" value="1"/>
</dbReference>
<dbReference type="EMBL" id="PJNW01000001">
    <property type="protein sequence ID" value="PKR91198.1"/>
    <property type="molecule type" value="Genomic_DNA"/>
</dbReference>
<dbReference type="InterPro" id="IPR036388">
    <property type="entry name" value="WH-like_DNA-bd_sf"/>
</dbReference>
<dbReference type="SMART" id="SM00866">
    <property type="entry name" value="UTRA"/>
    <property type="match status" value="1"/>
</dbReference>
<dbReference type="GO" id="GO:0003700">
    <property type="term" value="F:DNA-binding transcription factor activity"/>
    <property type="evidence" value="ECO:0007669"/>
    <property type="project" value="InterPro"/>
</dbReference>
<evidence type="ECO:0000256" key="3">
    <source>
        <dbReference type="ARBA" id="ARBA00023163"/>
    </source>
</evidence>
<accession>A0A1I4U7M5</accession>
<dbReference type="PANTHER" id="PTHR44846">
    <property type="entry name" value="MANNOSYL-D-GLYCERATE TRANSPORT/METABOLISM SYSTEM REPRESSOR MNGR-RELATED"/>
    <property type="match status" value="1"/>
</dbReference>